<dbReference type="Gene3D" id="3.40.50.720">
    <property type="entry name" value="NAD(P)-binding Rossmann-like Domain"/>
    <property type="match status" value="1"/>
</dbReference>
<comment type="similarity">
    <text evidence="1 3">Belongs to the short-chain dehydrogenases/reductases (SDR) family.</text>
</comment>
<dbReference type="AlphaFoldDB" id="A0A9W6IP23"/>
<reference evidence="4" key="2">
    <citation type="submission" date="2023-01" db="EMBL/GenBank/DDBJ databases">
        <authorList>
            <person name="Sun Q."/>
            <person name="Evtushenko L."/>
        </authorList>
    </citation>
    <scope>NUCLEOTIDE SEQUENCE</scope>
    <source>
        <strain evidence="4">VKM B-1513</strain>
    </source>
</reference>
<evidence type="ECO:0000256" key="3">
    <source>
        <dbReference type="RuleBase" id="RU000363"/>
    </source>
</evidence>
<dbReference type="SUPFAM" id="SSF51735">
    <property type="entry name" value="NAD(P)-binding Rossmann-fold domains"/>
    <property type="match status" value="1"/>
</dbReference>
<dbReference type="Proteomes" id="UP001143486">
    <property type="component" value="Unassembled WGS sequence"/>
</dbReference>
<protein>
    <submittedName>
        <fullName evidence="4">Short-chain dehydrogenase</fullName>
    </submittedName>
</protein>
<keyword evidence="2" id="KW-0560">Oxidoreductase</keyword>
<dbReference type="GO" id="GO:0016491">
    <property type="term" value="F:oxidoreductase activity"/>
    <property type="evidence" value="ECO:0007669"/>
    <property type="project" value="UniProtKB-KW"/>
</dbReference>
<dbReference type="PRINTS" id="PR00081">
    <property type="entry name" value="GDHRDH"/>
</dbReference>
<keyword evidence="5" id="KW-1185">Reference proteome</keyword>
<evidence type="ECO:0000256" key="1">
    <source>
        <dbReference type="ARBA" id="ARBA00006484"/>
    </source>
</evidence>
<dbReference type="RefSeq" id="WP_271186873.1">
    <property type="nucleotide sequence ID" value="NZ_BSFE01000005.1"/>
</dbReference>
<evidence type="ECO:0000313" key="5">
    <source>
        <dbReference type="Proteomes" id="UP001143486"/>
    </source>
</evidence>
<name>A0A9W6IP23_9PROT</name>
<dbReference type="EMBL" id="BSFE01000005">
    <property type="protein sequence ID" value="GLK52506.1"/>
    <property type="molecule type" value="Genomic_DNA"/>
</dbReference>
<gene>
    <name evidence="4" type="ORF">GCM10017621_20140</name>
</gene>
<dbReference type="InterPro" id="IPR036291">
    <property type="entry name" value="NAD(P)-bd_dom_sf"/>
</dbReference>
<dbReference type="NCBIfam" id="NF006118">
    <property type="entry name" value="PRK08264.1-4"/>
    <property type="match status" value="1"/>
</dbReference>
<dbReference type="GO" id="GO:0016020">
    <property type="term" value="C:membrane"/>
    <property type="evidence" value="ECO:0007669"/>
    <property type="project" value="TreeGrafter"/>
</dbReference>
<accession>A0A9W6IP23</accession>
<reference evidence="4" key="1">
    <citation type="journal article" date="2014" name="Int. J. Syst. Evol. Microbiol.">
        <title>Complete genome sequence of Corynebacterium casei LMG S-19264T (=DSM 44701T), isolated from a smear-ripened cheese.</title>
        <authorList>
            <consortium name="US DOE Joint Genome Institute (JGI-PGF)"/>
            <person name="Walter F."/>
            <person name="Albersmeier A."/>
            <person name="Kalinowski J."/>
            <person name="Ruckert C."/>
        </authorList>
    </citation>
    <scope>NUCLEOTIDE SEQUENCE</scope>
    <source>
        <strain evidence="4">VKM B-1513</strain>
    </source>
</reference>
<dbReference type="Pfam" id="PF00106">
    <property type="entry name" value="adh_short"/>
    <property type="match status" value="1"/>
</dbReference>
<dbReference type="PANTHER" id="PTHR44196">
    <property type="entry name" value="DEHYDROGENASE/REDUCTASE SDR FAMILY MEMBER 7B"/>
    <property type="match status" value="1"/>
</dbReference>
<evidence type="ECO:0000256" key="2">
    <source>
        <dbReference type="ARBA" id="ARBA00023002"/>
    </source>
</evidence>
<evidence type="ECO:0000313" key="4">
    <source>
        <dbReference type="EMBL" id="GLK52506.1"/>
    </source>
</evidence>
<comment type="caution">
    <text evidence="4">The sequence shown here is derived from an EMBL/GenBank/DDBJ whole genome shotgun (WGS) entry which is preliminary data.</text>
</comment>
<sequence length="247" mass="25659">MKIEGCTAIVTGGNRGIGLGFVEELLDHGAARVYVGARKLADAEDVAKTDPARIVPVELDVTRPDQVAAAADKARDVTLVVNNAGAFEMQRLYGTDDPDAARREMEVNYFGVLSMSRAFAPVIAANGGGGIINVLSAGGIVAVPDMGGYSPSKFAARAASDCLRAELAPLGVGVTALIVGSVDTRMAAHVKVKKSQPRDIGKAGLWAIANGVAEHDTDPHSIAVRAHLARDPHGLAKSMADRMAPKT</sequence>
<organism evidence="4 5">
    <name type="scientific">Maricaulis virginensis</name>
    <dbReference type="NCBI Taxonomy" id="144022"/>
    <lineage>
        <taxon>Bacteria</taxon>
        <taxon>Pseudomonadati</taxon>
        <taxon>Pseudomonadota</taxon>
        <taxon>Alphaproteobacteria</taxon>
        <taxon>Maricaulales</taxon>
        <taxon>Maricaulaceae</taxon>
        <taxon>Maricaulis</taxon>
    </lineage>
</organism>
<dbReference type="InterPro" id="IPR002347">
    <property type="entry name" value="SDR_fam"/>
</dbReference>
<dbReference type="PRINTS" id="PR00080">
    <property type="entry name" value="SDRFAMILY"/>
</dbReference>
<proteinExistence type="inferred from homology"/>
<dbReference type="PANTHER" id="PTHR44196:SF1">
    <property type="entry name" value="DEHYDROGENASE_REDUCTASE SDR FAMILY MEMBER 7B"/>
    <property type="match status" value="1"/>
</dbReference>